<feature type="transmembrane region" description="Helical" evidence="11">
    <location>
        <begin position="290"/>
        <end position="311"/>
    </location>
</feature>
<dbReference type="Gene3D" id="6.10.340.10">
    <property type="match status" value="1"/>
</dbReference>
<evidence type="ECO:0000259" key="13">
    <source>
        <dbReference type="PROSITE" id="PS50885"/>
    </source>
</evidence>
<comment type="caution">
    <text evidence="14">The sequence shown here is derived from an EMBL/GenBank/DDBJ whole genome shotgun (WGS) entry which is preliminary data.</text>
</comment>
<sequence length="644" mass="67326">MVAVLSLFRSRLLLPVFIALGIALFVQVLLVLALTRSTVDGLVSDLERQLGSDAGRLSSELEQANQEVSASLGGLSVRTRESLSAGLSSRLGEERVQMRASLEKSLKDSANDLAQLLAAVAPRAMWDSDIPALSEFARRAQRNPNVLFVIYDDAEGNHLTRYLNRQNEQVKAMLEKGAGERALDKVIDAAKSDPTVYFVEAGISPNGVEIGKVLMGVSTSAIDAELAAIDSRFEALLASGGQLVADSLAGASTDSAAALSARLAAAQQAAQGMSANTSAAVDAAASNLRWRIGLGLAVVGLGVLLALAVVLGRRVVVRLRTLIAALDDLAAGEGDLTRRIEIDSRDEVGEMASAVNRFVAKLQPIVREAGEVAVRTGQEINALSTRSAAAESAAKRQRDEVAASLQALASMADEAQAESRAMQEALQRVEAIRQATQENASIANRVGSSIEELVQRVDAGSAVIERLAKQSEQIEVVLTVIRSIAEQTNLLALNAAIEAARAGESGRGFAVVADEVRALASKTQQSTGDIQSHIVALQQGAREAVGAIGQAGQQADQGLAALRESARIQQAVQRSVEDVHGAINAATQAAAHQAEGADAVRGRVEVIHSEAQRAAEAVAATANSGRVLDGLAGQLKASLGQFKV</sequence>
<dbReference type="InterPro" id="IPR003660">
    <property type="entry name" value="HAMP_dom"/>
</dbReference>
<dbReference type="PROSITE" id="PS50111">
    <property type="entry name" value="CHEMOTAXIS_TRANSDUC_2"/>
    <property type="match status" value="1"/>
</dbReference>
<dbReference type="InterPro" id="IPR004089">
    <property type="entry name" value="MCPsignal_dom"/>
</dbReference>
<dbReference type="GO" id="GO:0006935">
    <property type="term" value="P:chemotaxis"/>
    <property type="evidence" value="ECO:0007669"/>
    <property type="project" value="UniProtKB-ARBA"/>
</dbReference>
<evidence type="ECO:0000256" key="11">
    <source>
        <dbReference type="SAM" id="Phobius"/>
    </source>
</evidence>
<dbReference type="SMART" id="SM00283">
    <property type="entry name" value="MA"/>
    <property type="match status" value="1"/>
</dbReference>
<comment type="subcellular location">
    <subcellularLocation>
        <location evidence="1">Cell membrane</location>
        <topology evidence="1">Multi-pass membrane protein</topology>
    </subcellularLocation>
</comment>
<evidence type="ECO:0000256" key="6">
    <source>
        <dbReference type="ARBA" id="ARBA00023136"/>
    </source>
</evidence>
<dbReference type="SMART" id="SM00304">
    <property type="entry name" value="HAMP"/>
    <property type="match status" value="1"/>
</dbReference>
<evidence type="ECO:0000256" key="5">
    <source>
        <dbReference type="ARBA" id="ARBA00022989"/>
    </source>
</evidence>
<proteinExistence type="inferred from homology"/>
<dbReference type="FunFam" id="1.10.287.950:FF:000001">
    <property type="entry name" value="Methyl-accepting chemotaxis sensory transducer"/>
    <property type="match status" value="1"/>
</dbReference>
<evidence type="ECO:0000256" key="3">
    <source>
        <dbReference type="ARBA" id="ARBA00022481"/>
    </source>
</evidence>
<dbReference type="PANTHER" id="PTHR32089">
    <property type="entry name" value="METHYL-ACCEPTING CHEMOTAXIS PROTEIN MCPB"/>
    <property type="match status" value="1"/>
</dbReference>
<evidence type="ECO:0000313" key="14">
    <source>
        <dbReference type="EMBL" id="KIP99581.1"/>
    </source>
</evidence>
<feature type="transmembrane region" description="Helical" evidence="11">
    <location>
        <begin position="12"/>
        <end position="34"/>
    </location>
</feature>
<dbReference type="PROSITE" id="PS50885">
    <property type="entry name" value="HAMP"/>
    <property type="match status" value="1"/>
</dbReference>
<keyword evidence="7 9" id="KW-0807">Transducer</keyword>
<feature type="coiled-coil region" evidence="10">
    <location>
        <begin position="405"/>
        <end position="435"/>
    </location>
</feature>
<keyword evidence="3" id="KW-0488">Methylation</keyword>
<evidence type="ECO:0000256" key="1">
    <source>
        <dbReference type="ARBA" id="ARBA00004651"/>
    </source>
</evidence>
<dbReference type="EMBL" id="JXQW01000034">
    <property type="protein sequence ID" value="KIP99581.1"/>
    <property type="molecule type" value="Genomic_DNA"/>
</dbReference>
<evidence type="ECO:0000256" key="9">
    <source>
        <dbReference type="PROSITE-ProRule" id="PRU00284"/>
    </source>
</evidence>
<evidence type="ECO:0000256" key="2">
    <source>
        <dbReference type="ARBA" id="ARBA00022475"/>
    </source>
</evidence>
<evidence type="ECO:0000256" key="8">
    <source>
        <dbReference type="ARBA" id="ARBA00029447"/>
    </source>
</evidence>
<feature type="domain" description="HAMP" evidence="13">
    <location>
        <begin position="313"/>
        <end position="367"/>
    </location>
</feature>
<keyword evidence="5 11" id="KW-1133">Transmembrane helix</keyword>
<keyword evidence="6 11" id="KW-0472">Membrane</keyword>
<dbReference type="Proteomes" id="UP000032068">
    <property type="component" value="Unassembled WGS sequence"/>
</dbReference>
<accession>A0A0D0KRM8</accession>
<dbReference type="AlphaFoldDB" id="A0A0D0KRM8"/>
<evidence type="ECO:0000256" key="7">
    <source>
        <dbReference type="ARBA" id="ARBA00023224"/>
    </source>
</evidence>
<keyword evidence="2" id="KW-1003">Cell membrane</keyword>
<comment type="similarity">
    <text evidence="8">Belongs to the methyl-accepting chemotaxis (MCP) protein family.</text>
</comment>
<reference evidence="14 15" key="1">
    <citation type="submission" date="2014-12" db="EMBL/GenBank/DDBJ databases">
        <title>16Stimator: statistical estimation of ribosomal gene copy numbers from draft genome assemblies.</title>
        <authorList>
            <person name="Perisin M.A."/>
            <person name="Vetter M."/>
            <person name="Gilbert J.A."/>
            <person name="Bergelson J."/>
        </authorList>
    </citation>
    <scope>NUCLEOTIDE SEQUENCE [LARGE SCALE GENOMIC DNA]</scope>
    <source>
        <strain evidence="14 15">MEJ086</strain>
    </source>
</reference>
<dbReference type="SUPFAM" id="SSF58104">
    <property type="entry name" value="Methyl-accepting chemotaxis protein (MCP) signaling domain"/>
    <property type="match status" value="1"/>
</dbReference>
<dbReference type="Pfam" id="PF00672">
    <property type="entry name" value="HAMP"/>
    <property type="match status" value="1"/>
</dbReference>
<feature type="domain" description="Methyl-accepting transducer" evidence="12">
    <location>
        <begin position="372"/>
        <end position="608"/>
    </location>
</feature>
<dbReference type="OrthoDB" id="7025727at2"/>
<dbReference type="GO" id="GO:0005886">
    <property type="term" value="C:plasma membrane"/>
    <property type="evidence" value="ECO:0007669"/>
    <property type="project" value="UniProtKB-SubCell"/>
</dbReference>
<evidence type="ECO:0000256" key="4">
    <source>
        <dbReference type="ARBA" id="ARBA00022692"/>
    </source>
</evidence>
<dbReference type="PANTHER" id="PTHR32089:SF119">
    <property type="entry name" value="METHYL-ACCEPTING CHEMOTAXIS PROTEIN CTPL"/>
    <property type="match status" value="1"/>
</dbReference>
<dbReference type="GO" id="GO:0007165">
    <property type="term" value="P:signal transduction"/>
    <property type="evidence" value="ECO:0007669"/>
    <property type="project" value="UniProtKB-KW"/>
</dbReference>
<dbReference type="Gene3D" id="1.10.287.950">
    <property type="entry name" value="Methyl-accepting chemotaxis protein"/>
    <property type="match status" value="1"/>
</dbReference>
<evidence type="ECO:0000313" key="15">
    <source>
        <dbReference type="Proteomes" id="UP000032068"/>
    </source>
</evidence>
<keyword evidence="10" id="KW-0175">Coiled coil</keyword>
<dbReference type="CDD" id="cd06225">
    <property type="entry name" value="HAMP"/>
    <property type="match status" value="1"/>
</dbReference>
<evidence type="ECO:0000256" key="10">
    <source>
        <dbReference type="SAM" id="Coils"/>
    </source>
</evidence>
<evidence type="ECO:0000259" key="12">
    <source>
        <dbReference type="PROSITE" id="PS50111"/>
    </source>
</evidence>
<dbReference type="Pfam" id="PF00015">
    <property type="entry name" value="MCPsignal"/>
    <property type="match status" value="1"/>
</dbReference>
<keyword evidence="4 11" id="KW-0812">Transmembrane</keyword>
<gene>
    <name evidence="14" type="ORF">RU08_14100</name>
</gene>
<name>A0A0D0KRM8_9PSED</name>
<protein>
    <submittedName>
        <fullName evidence="14">Chemotaxis protein</fullName>
    </submittedName>
</protein>
<organism evidence="14 15">
    <name type="scientific">Pseudomonas fulva</name>
    <dbReference type="NCBI Taxonomy" id="47880"/>
    <lineage>
        <taxon>Bacteria</taxon>
        <taxon>Pseudomonadati</taxon>
        <taxon>Pseudomonadota</taxon>
        <taxon>Gammaproteobacteria</taxon>
        <taxon>Pseudomonadales</taxon>
        <taxon>Pseudomonadaceae</taxon>
        <taxon>Pseudomonas</taxon>
    </lineage>
</organism>